<keyword evidence="2" id="KW-1185">Reference proteome</keyword>
<evidence type="ECO:0000313" key="2">
    <source>
        <dbReference type="Proteomes" id="UP000220102"/>
    </source>
</evidence>
<gene>
    <name evidence="1" type="ORF">CRI94_01735</name>
</gene>
<proteinExistence type="predicted"/>
<name>A0A2A8D2C3_9BACT</name>
<dbReference type="AlphaFoldDB" id="A0A2A8D2C3"/>
<evidence type="ECO:0000313" key="1">
    <source>
        <dbReference type="EMBL" id="PEN15034.1"/>
    </source>
</evidence>
<comment type="caution">
    <text evidence="1">The sequence shown here is derived from an EMBL/GenBank/DDBJ whole genome shotgun (WGS) entry which is preliminary data.</text>
</comment>
<dbReference type="EMBL" id="PDEQ01000001">
    <property type="protein sequence ID" value="PEN15034.1"/>
    <property type="molecule type" value="Genomic_DNA"/>
</dbReference>
<dbReference type="Proteomes" id="UP000220102">
    <property type="component" value="Unassembled WGS sequence"/>
</dbReference>
<organism evidence="1 2">
    <name type="scientific">Longibacter salinarum</name>
    <dbReference type="NCBI Taxonomy" id="1850348"/>
    <lineage>
        <taxon>Bacteria</taxon>
        <taxon>Pseudomonadati</taxon>
        <taxon>Rhodothermota</taxon>
        <taxon>Rhodothermia</taxon>
        <taxon>Rhodothermales</taxon>
        <taxon>Salisaetaceae</taxon>
        <taxon>Longibacter</taxon>
    </lineage>
</organism>
<sequence length="61" mass="6695">MTGCGADNKTVRAYLPHFIFSKFKIHILSREGQETALVFASSGDGFLDQTGNLFLDVVKTT</sequence>
<reference evidence="1 2" key="1">
    <citation type="submission" date="2017-10" db="EMBL/GenBank/DDBJ databases">
        <title>Draft genome of Longibacter Salinarum.</title>
        <authorList>
            <person name="Goh K.M."/>
            <person name="Shamsir M.S."/>
            <person name="Lim S.W."/>
        </authorList>
    </citation>
    <scope>NUCLEOTIDE SEQUENCE [LARGE SCALE GENOMIC DNA]</scope>
    <source>
        <strain evidence="1 2">KCTC 52045</strain>
    </source>
</reference>
<accession>A0A2A8D2C3</accession>
<protein>
    <submittedName>
        <fullName evidence="1">Uncharacterized protein</fullName>
    </submittedName>
</protein>